<dbReference type="KEGG" id="scia:HUG15_03180"/>
<keyword evidence="4 6" id="KW-0732">Signal</keyword>
<dbReference type="PANTHER" id="PTHR33376">
    <property type="match status" value="1"/>
</dbReference>
<proteinExistence type="inferred from homology"/>
<dbReference type="NCBIfam" id="NF037995">
    <property type="entry name" value="TRAP_S1"/>
    <property type="match status" value="1"/>
</dbReference>
<dbReference type="PANTHER" id="PTHR33376:SF4">
    <property type="entry name" value="SIALIC ACID-BINDING PERIPLASMIC PROTEIN SIAP"/>
    <property type="match status" value="1"/>
</dbReference>
<comment type="subcellular location">
    <subcellularLocation>
        <location evidence="1">Cell envelope</location>
    </subcellularLocation>
</comment>
<dbReference type="AlphaFoldDB" id="A0A7T7CAC3"/>
<evidence type="ECO:0000256" key="5">
    <source>
        <dbReference type="SAM" id="Coils"/>
    </source>
</evidence>
<evidence type="ECO:0000313" key="8">
    <source>
        <dbReference type="Proteomes" id="UP000595823"/>
    </source>
</evidence>
<feature type="chain" id="PRO_5032939919" evidence="6">
    <location>
        <begin position="26"/>
        <end position="342"/>
    </location>
</feature>
<dbReference type="PIRSF" id="PIRSF006470">
    <property type="entry name" value="DctB"/>
    <property type="match status" value="1"/>
</dbReference>
<comment type="similarity">
    <text evidence="2">Belongs to the bacterial solute-binding protein 7 family.</text>
</comment>
<dbReference type="PROSITE" id="PS51257">
    <property type="entry name" value="PROKAR_LIPOPROTEIN"/>
    <property type="match status" value="1"/>
</dbReference>
<dbReference type="NCBIfam" id="TIGR00787">
    <property type="entry name" value="dctP"/>
    <property type="match status" value="1"/>
</dbReference>
<evidence type="ECO:0000313" key="7">
    <source>
        <dbReference type="EMBL" id="QQK74703.1"/>
    </source>
</evidence>
<name>A0A7T7CAC3_9BACI</name>
<sequence length="342" mass="39247">MFNKKIKIFFFTSLIILLSACNEEASTTDENKMTITLVGSTPEDHAITLGAEKFKEIIEERSNGQIEVDYYPNLQLGSLREQVEANQMGTIDMSVSLLSTISPFVDEYEVLEYFFLWPEEEELIWEVLDEEPGREILSKLRQEGFEGLGFWAGGYKAVTSNDIPVLNMESFGGMSLRVAPSRTLITTFDQYGAVPTPVDFGELYTALQQGTVDAQENPMDTINTMNLYEVQDHLTLLNHGYQFHVMTANQEWFNSLSLETQELIQDAEKEARLYARDLNEEQTQSYIDQIEEDADIEVHELDEQARKEFTEMTEPLHEELSDTERKMEILNIINEALEEVEN</sequence>
<evidence type="ECO:0000256" key="4">
    <source>
        <dbReference type="ARBA" id="ARBA00022729"/>
    </source>
</evidence>
<dbReference type="Gene3D" id="3.40.190.170">
    <property type="entry name" value="Bacterial extracellular solute-binding protein, family 7"/>
    <property type="match status" value="1"/>
</dbReference>
<feature type="coiled-coil region" evidence="5">
    <location>
        <begin position="264"/>
        <end position="340"/>
    </location>
</feature>
<evidence type="ECO:0000256" key="6">
    <source>
        <dbReference type="SAM" id="SignalP"/>
    </source>
</evidence>
<protein>
    <submittedName>
        <fullName evidence="7">TRAP transporter substrate-binding protein</fullName>
    </submittedName>
</protein>
<dbReference type="InterPro" id="IPR004682">
    <property type="entry name" value="TRAP_DctP"/>
</dbReference>
<dbReference type="GO" id="GO:0030288">
    <property type="term" value="C:outer membrane-bounded periplasmic space"/>
    <property type="evidence" value="ECO:0007669"/>
    <property type="project" value="InterPro"/>
</dbReference>
<feature type="signal peptide" evidence="6">
    <location>
        <begin position="1"/>
        <end position="25"/>
    </location>
</feature>
<dbReference type="CDD" id="cd13603">
    <property type="entry name" value="PBP2_TRAP_Siap_TeaA_like"/>
    <property type="match status" value="1"/>
</dbReference>
<evidence type="ECO:0000256" key="1">
    <source>
        <dbReference type="ARBA" id="ARBA00004196"/>
    </source>
</evidence>
<organism evidence="7 8">
    <name type="scientific">Salicibibacter cibarius</name>
    <dbReference type="NCBI Taxonomy" id="2743000"/>
    <lineage>
        <taxon>Bacteria</taxon>
        <taxon>Bacillati</taxon>
        <taxon>Bacillota</taxon>
        <taxon>Bacilli</taxon>
        <taxon>Bacillales</taxon>
        <taxon>Bacillaceae</taxon>
        <taxon>Salicibibacter</taxon>
    </lineage>
</organism>
<dbReference type="Proteomes" id="UP000595823">
    <property type="component" value="Chromosome"/>
</dbReference>
<keyword evidence="8" id="KW-1185">Reference proteome</keyword>
<gene>
    <name evidence="7" type="ORF">HUG15_03180</name>
</gene>
<accession>A0A7T7CAC3</accession>
<dbReference type="GO" id="GO:0055085">
    <property type="term" value="P:transmembrane transport"/>
    <property type="evidence" value="ECO:0007669"/>
    <property type="project" value="InterPro"/>
</dbReference>
<keyword evidence="3" id="KW-0813">Transport</keyword>
<reference evidence="7 8" key="1">
    <citation type="submission" date="2020-06" db="EMBL/GenBank/DDBJ databases">
        <title>Genomic analysis of Salicibibacter sp. NKC5-3.</title>
        <authorList>
            <person name="Oh Y.J."/>
        </authorList>
    </citation>
    <scope>NUCLEOTIDE SEQUENCE [LARGE SCALE GENOMIC DNA]</scope>
    <source>
        <strain evidence="7 8">NKC5-3</strain>
    </source>
</reference>
<dbReference type="EMBL" id="CP054705">
    <property type="protein sequence ID" value="QQK74703.1"/>
    <property type="molecule type" value="Genomic_DNA"/>
</dbReference>
<evidence type="ECO:0000256" key="2">
    <source>
        <dbReference type="ARBA" id="ARBA00009023"/>
    </source>
</evidence>
<evidence type="ECO:0000256" key="3">
    <source>
        <dbReference type="ARBA" id="ARBA00022448"/>
    </source>
</evidence>
<dbReference type="InterPro" id="IPR018389">
    <property type="entry name" value="DctP_fam"/>
</dbReference>
<dbReference type="InterPro" id="IPR038404">
    <property type="entry name" value="TRAP_DctP_sf"/>
</dbReference>
<dbReference type="RefSeq" id="WP_200126964.1">
    <property type="nucleotide sequence ID" value="NZ_CP054705.1"/>
</dbReference>
<keyword evidence="5" id="KW-0175">Coiled coil</keyword>
<dbReference type="Pfam" id="PF03480">
    <property type="entry name" value="DctP"/>
    <property type="match status" value="1"/>
</dbReference>